<proteinExistence type="predicted"/>
<dbReference type="Gene3D" id="3.40.630.30">
    <property type="match status" value="1"/>
</dbReference>
<evidence type="ECO:0000313" key="1">
    <source>
        <dbReference type="EMBL" id="MBB6003224.1"/>
    </source>
</evidence>
<dbReference type="Proteomes" id="UP000524404">
    <property type="component" value="Unassembled WGS sequence"/>
</dbReference>
<dbReference type="EMBL" id="JACHKT010000011">
    <property type="protein sequence ID" value="MBB6003224.1"/>
    <property type="molecule type" value="Genomic_DNA"/>
</dbReference>
<dbReference type="RefSeq" id="WP_184133545.1">
    <property type="nucleotide sequence ID" value="NZ_JACHKT010000011.1"/>
</dbReference>
<keyword evidence="2" id="KW-1185">Reference proteome</keyword>
<organism evidence="1 2">
    <name type="scientific">Arcicella rosea</name>
    <dbReference type="NCBI Taxonomy" id="502909"/>
    <lineage>
        <taxon>Bacteria</taxon>
        <taxon>Pseudomonadati</taxon>
        <taxon>Bacteroidota</taxon>
        <taxon>Cytophagia</taxon>
        <taxon>Cytophagales</taxon>
        <taxon>Flectobacillaceae</taxon>
        <taxon>Arcicella</taxon>
    </lineage>
</organism>
<accession>A0A841EM33</accession>
<protein>
    <recommendedName>
        <fullName evidence="3">N-acetyltransferase domain-containing protein</fullName>
    </recommendedName>
</protein>
<dbReference type="InterPro" id="IPR016181">
    <property type="entry name" value="Acyl_CoA_acyltransferase"/>
</dbReference>
<reference evidence="1 2" key="1">
    <citation type="submission" date="2020-08" db="EMBL/GenBank/DDBJ databases">
        <title>Functional genomics of gut bacteria from endangered species of beetles.</title>
        <authorList>
            <person name="Carlos-Shanley C."/>
        </authorList>
    </citation>
    <scope>NUCLEOTIDE SEQUENCE [LARGE SCALE GENOMIC DNA]</scope>
    <source>
        <strain evidence="1 2">S00070</strain>
    </source>
</reference>
<evidence type="ECO:0008006" key="3">
    <source>
        <dbReference type="Google" id="ProtNLM"/>
    </source>
</evidence>
<evidence type="ECO:0000313" key="2">
    <source>
        <dbReference type="Proteomes" id="UP000524404"/>
    </source>
</evidence>
<sequence>MEKLSASEVLTNDYTVQVATTEHIHLAEAICLEMEESAKARGTGIAKRSPQYLRDKINEGKAIIATDSVGDFIGFCYVETWEHGKFVANSGLIVKPEWRKYGVAKAVKARAFELSRTRYPDAKIIGITTSLAVMKINSELGYEPTTFSELPVNDAFWKGCQSCVNYDVLTRTDRKHCLCTGMIFDPEWERKKALKEQEEISSEESVMIEENAHEPWNFLKDVKVLERLKSIKEKMFLKMAERRANKLIANRD</sequence>
<name>A0A841EM33_9BACT</name>
<comment type="caution">
    <text evidence="1">The sequence shown here is derived from an EMBL/GenBank/DDBJ whole genome shotgun (WGS) entry which is preliminary data.</text>
</comment>
<gene>
    <name evidence="1" type="ORF">HNP25_001877</name>
</gene>
<dbReference type="AlphaFoldDB" id="A0A841EM33"/>
<dbReference type="SUPFAM" id="SSF55729">
    <property type="entry name" value="Acyl-CoA N-acyltransferases (Nat)"/>
    <property type="match status" value="1"/>
</dbReference>